<organism evidence="4 5">
    <name type="scientific">Vagococcus allomyrinae</name>
    <dbReference type="NCBI Taxonomy" id="2794353"/>
    <lineage>
        <taxon>Bacteria</taxon>
        <taxon>Bacillati</taxon>
        <taxon>Bacillota</taxon>
        <taxon>Bacilli</taxon>
        <taxon>Lactobacillales</taxon>
        <taxon>Enterococcaceae</taxon>
        <taxon>Vagococcus</taxon>
    </lineage>
</organism>
<keyword evidence="1" id="KW-0472">Membrane</keyword>
<evidence type="ECO:0000256" key="1">
    <source>
        <dbReference type="SAM" id="Phobius"/>
    </source>
</evidence>
<reference evidence="4" key="1">
    <citation type="submission" date="2020-12" db="EMBL/GenBank/DDBJ databases">
        <title>Vagococcus allomyrinae sp. nov. and Enterococcus lavae sp. nov., isolated from the larvae of Allomyrina dichotoma.</title>
        <authorList>
            <person name="Lee S.D."/>
        </authorList>
    </citation>
    <scope>NUCLEOTIDE SEQUENCE</scope>
    <source>
        <strain evidence="4">BWB3-3</strain>
    </source>
</reference>
<feature type="domain" description="WxL Interacting Protein host binding" evidence="3">
    <location>
        <begin position="178"/>
        <end position="314"/>
    </location>
</feature>
<feature type="transmembrane region" description="Helical" evidence="1">
    <location>
        <begin position="327"/>
        <end position="350"/>
    </location>
</feature>
<dbReference type="Pfam" id="PF11797">
    <property type="entry name" value="WxLIP_HBD"/>
    <property type="match status" value="1"/>
</dbReference>
<gene>
    <name evidence="4" type="ORF">I6N95_24915</name>
</gene>
<dbReference type="Proteomes" id="UP000674938">
    <property type="component" value="Unassembled WGS sequence"/>
</dbReference>
<keyword evidence="1" id="KW-0812">Transmembrane</keyword>
<dbReference type="InterPro" id="IPR021759">
    <property type="entry name" value="WxLIP_HBD"/>
</dbReference>
<sequence>MSQIENKVKLSLLILVFALLSVLPGKVMLAAEENGANGEISESTGFTYKINFPENQIDSSLGYFKLKMQPNQTQKISLTLGNLGSEKTTVEVGLNGAKTNQNGVVEYGDSPLKNDPSLKFDFTDIVSGPETVELGPKEVKDVEITIQMPKENLEGVVAGGIYLSKANQGESSSEKSTGSKVVNKYAYIVAVVLQEAEEVTLKPDLEFNQVFAGQNNYRNAILVNFSNVIATYLYDMAIDVQISKKSQNEVLYERKELAMKMAPNSFIEFPVSMNGEKMVNGDYSARILVTSQDQKWEWIEDFKITQKEADKFNQRDVSLVQEKGIDWRVVFLLVISGIVIVGVIVGGLKLSQHKKNQAKSSGKSARRKKGQ</sequence>
<keyword evidence="1" id="KW-1133">Transmembrane helix</keyword>
<name>A0A940P9I9_9ENTE</name>
<proteinExistence type="predicted"/>
<dbReference type="Pfam" id="PF06030">
    <property type="entry name" value="WxLIP_PGBD"/>
    <property type="match status" value="1"/>
</dbReference>
<feature type="domain" description="WxL Interacting Protein peptidoglycan binding" evidence="2">
    <location>
        <begin position="46"/>
        <end position="164"/>
    </location>
</feature>
<dbReference type="EMBL" id="JAEEGA010000024">
    <property type="protein sequence ID" value="MBP1044254.1"/>
    <property type="molecule type" value="Genomic_DNA"/>
</dbReference>
<evidence type="ECO:0000259" key="2">
    <source>
        <dbReference type="Pfam" id="PF06030"/>
    </source>
</evidence>
<evidence type="ECO:0000313" key="5">
    <source>
        <dbReference type="Proteomes" id="UP000674938"/>
    </source>
</evidence>
<dbReference type="RefSeq" id="WP_209532588.1">
    <property type="nucleotide sequence ID" value="NZ_JAEEGA010000024.1"/>
</dbReference>
<accession>A0A940P9I9</accession>
<dbReference type="InterPro" id="IPR010317">
    <property type="entry name" value="WxLIP_PGBD"/>
</dbReference>
<keyword evidence="5" id="KW-1185">Reference proteome</keyword>
<dbReference type="AlphaFoldDB" id="A0A940P9I9"/>
<comment type="caution">
    <text evidence="4">The sequence shown here is derived from an EMBL/GenBank/DDBJ whole genome shotgun (WGS) entry which is preliminary data.</text>
</comment>
<protein>
    <submittedName>
        <fullName evidence="4">DUF916 and DUF3324 domain-containing protein</fullName>
    </submittedName>
</protein>
<evidence type="ECO:0000259" key="3">
    <source>
        <dbReference type="Pfam" id="PF11797"/>
    </source>
</evidence>
<evidence type="ECO:0000313" key="4">
    <source>
        <dbReference type="EMBL" id="MBP1044254.1"/>
    </source>
</evidence>